<gene>
    <name evidence="1" type="ORF">POREN0001_0483</name>
</gene>
<reference evidence="1 2" key="1">
    <citation type="submission" date="2009-04" db="EMBL/GenBank/DDBJ databases">
        <authorList>
            <person name="Sebastian Y."/>
            <person name="Madupu R."/>
            <person name="Durkin A.S."/>
            <person name="Torralba M."/>
            <person name="Methe B."/>
            <person name="Sutton G.G."/>
            <person name="Strausberg R.L."/>
            <person name="Nelson K.E."/>
        </authorList>
    </citation>
    <scope>NUCLEOTIDE SEQUENCE [LARGE SCALE GENOMIC DNA]</scope>
    <source>
        <strain evidence="2">ATCC 35406 / BCRC 14492 / JCM 8526 / NCTC 13058 / HG 370</strain>
    </source>
</reference>
<dbReference type="GeneID" id="93365739"/>
<dbReference type="AlphaFoldDB" id="C3JC83"/>
<dbReference type="Proteomes" id="UP000004295">
    <property type="component" value="Unassembled WGS sequence"/>
</dbReference>
<dbReference type="STRING" id="553175.POREN0001_0483"/>
<name>C3JC83_POREA</name>
<proteinExistence type="predicted"/>
<evidence type="ECO:0000313" key="1">
    <source>
        <dbReference type="EMBL" id="EEN82251.1"/>
    </source>
</evidence>
<dbReference type="RefSeq" id="WP_004334540.1">
    <property type="nucleotide sequence ID" value="NZ_ACNN01000029.1"/>
</dbReference>
<protein>
    <submittedName>
        <fullName evidence="1">Uncharacterized protein</fullName>
    </submittedName>
</protein>
<keyword evidence="2" id="KW-1185">Reference proteome</keyword>
<sequence>MTTPRHLEELLRKYYDGSTSPEEEVSLYISLLEEPEDSPYRPDLIAMEHMMMAAAQLSLAEQKEQATQEVKVQKRWRIIPKHIWTAAAALALLIAIGTSIWQPSTEPNGSWRNTRPIDQEEVDREMARAFGLLDDCLSAGNEHYTKAHSTLEEVSNFLDASYQQLEPMSSSTPFATPFDIAY</sequence>
<evidence type="ECO:0000313" key="2">
    <source>
        <dbReference type="Proteomes" id="UP000004295"/>
    </source>
</evidence>
<comment type="caution">
    <text evidence="1">The sequence shown here is derived from an EMBL/GenBank/DDBJ whole genome shotgun (WGS) entry which is preliminary data.</text>
</comment>
<organism evidence="1 2">
    <name type="scientific">Porphyromonas endodontalis (strain ATCC 35406 / DSM 24491 / JCM 8526 / CCUG 16442 / BCRC 14492 / NCTC 13058 / HG 370)</name>
    <name type="common">Bacteroides endodontalis</name>
    <dbReference type="NCBI Taxonomy" id="553175"/>
    <lineage>
        <taxon>Bacteria</taxon>
        <taxon>Pseudomonadati</taxon>
        <taxon>Bacteroidota</taxon>
        <taxon>Bacteroidia</taxon>
        <taxon>Bacteroidales</taxon>
        <taxon>Porphyromonadaceae</taxon>
        <taxon>Porphyromonas</taxon>
    </lineage>
</organism>
<dbReference type="EMBL" id="ACNN01000029">
    <property type="protein sequence ID" value="EEN82251.1"/>
    <property type="molecule type" value="Genomic_DNA"/>
</dbReference>
<accession>C3JC83</accession>